<dbReference type="NCBIfam" id="TIGR03882">
    <property type="entry name" value="cyclo_dehyd_2"/>
    <property type="match status" value="1"/>
</dbReference>
<feature type="compositionally biased region" description="Low complexity" evidence="1">
    <location>
        <begin position="205"/>
        <end position="216"/>
    </location>
</feature>
<dbReference type="Proteomes" id="UP001501676">
    <property type="component" value="Unassembled WGS sequence"/>
</dbReference>
<accession>A0ABP6T1B2</accession>
<keyword evidence="3" id="KW-1185">Reference proteome</keyword>
<name>A0ABP6T1B2_9ACTN</name>
<protein>
    <recommendedName>
        <fullName evidence="4">Bacteriocin biosynthesis cyclodehydratase domain-containing protein</fullName>
    </recommendedName>
</protein>
<dbReference type="Gene3D" id="3.40.50.720">
    <property type="entry name" value="NAD(P)-binding Rossmann-like Domain"/>
    <property type="match status" value="1"/>
</dbReference>
<evidence type="ECO:0000313" key="3">
    <source>
        <dbReference type="Proteomes" id="UP001501676"/>
    </source>
</evidence>
<dbReference type="RefSeq" id="WP_345729415.1">
    <property type="nucleotide sequence ID" value="NZ_BAAAYN010000023.1"/>
</dbReference>
<comment type="caution">
    <text evidence="2">The sequence shown here is derived from an EMBL/GenBank/DDBJ whole genome shotgun (WGS) entry which is preliminary data.</text>
</comment>
<reference evidence="3" key="1">
    <citation type="journal article" date="2019" name="Int. J. Syst. Evol. Microbiol.">
        <title>The Global Catalogue of Microorganisms (GCM) 10K type strain sequencing project: providing services to taxonomists for standard genome sequencing and annotation.</title>
        <authorList>
            <consortium name="The Broad Institute Genomics Platform"/>
            <consortium name="The Broad Institute Genome Sequencing Center for Infectious Disease"/>
            <person name="Wu L."/>
            <person name="Ma J."/>
        </authorList>
    </citation>
    <scope>NUCLEOTIDE SEQUENCE [LARGE SCALE GENOMIC DNA]</scope>
    <source>
        <strain evidence="3">JCM 9458</strain>
    </source>
</reference>
<organism evidence="2 3">
    <name type="scientific">Cryptosporangium minutisporangium</name>
    <dbReference type="NCBI Taxonomy" id="113569"/>
    <lineage>
        <taxon>Bacteria</taxon>
        <taxon>Bacillati</taxon>
        <taxon>Actinomycetota</taxon>
        <taxon>Actinomycetes</taxon>
        <taxon>Cryptosporangiales</taxon>
        <taxon>Cryptosporangiaceae</taxon>
        <taxon>Cryptosporangium</taxon>
    </lineage>
</organism>
<gene>
    <name evidence="2" type="ORF">GCM10020369_37440</name>
</gene>
<evidence type="ECO:0000313" key="2">
    <source>
        <dbReference type="EMBL" id="GAA3389002.1"/>
    </source>
</evidence>
<sequence>MTHSTFPSQPSILVLTGGTFGDRVGSLLRRSRAATVQSVDPHGTHPGFWPHADLVVLATGFERPRLAELVDRMAFHWDRSWFPVFATATTLVSGPVVVPGRTACYQCYTRRRDQHRGADDAGRPDVEFAQPTPHVDIAVALAEQSLDEVLHGGAATVRTFDQVSGGLSRSSVLAVNRCRRCRPKLEDEENSELWQHLAAAAAQPAAAHPVAAHPAATPSEAVLR</sequence>
<proteinExistence type="predicted"/>
<evidence type="ECO:0008006" key="4">
    <source>
        <dbReference type="Google" id="ProtNLM"/>
    </source>
</evidence>
<feature type="region of interest" description="Disordered" evidence="1">
    <location>
        <begin position="205"/>
        <end position="224"/>
    </location>
</feature>
<dbReference type="InterPro" id="IPR022291">
    <property type="entry name" value="Bacteriocin_synth_cyclodeHase"/>
</dbReference>
<evidence type="ECO:0000256" key="1">
    <source>
        <dbReference type="SAM" id="MobiDB-lite"/>
    </source>
</evidence>
<dbReference type="EMBL" id="BAAAYN010000023">
    <property type="protein sequence ID" value="GAA3389002.1"/>
    <property type="molecule type" value="Genomic_DNA"/>
</dbReference>